<evidence type="ECO:0000313" key="4">
    <source>
        <dbReference type="EMBL" id="CAF4067368.1"/>
    </source>
</evidence>
<dbReference type="EMBL" id="CAJNOQ010011399">
    <property type="protein sequence ID" value="CAF1275986.1"/>
    <property type="molecule type" value="Genomic_DNA"/>
</dbReference>
<organism evidence="2 5">
    <name type="scientific">Didymodactylos carnosus</name>
    <dbReference type="NCBI Taxonomy" id="1234261"/>
    <lineage>
        <taxon>Eukaryota</taxon>
        <taxon>Metazoa</taxon>
        <taxon>Spiralia</taxon>
        <taxon>Gnathifera</taxon>
        <taxon>Rotifera</taxon>
        <taxon>Eurotatoria</taxon>
        <taxon>Bdelloidea</taxon>
        <taxon>Philodinida</taxon>
        <taxon>Philodinidae</taxon>
        <taxon>Didymodactylos</taxon>
    </lineage>
</organism>
<evidence type="ECO:0000313" key="1">
    <source>
        <dbReference type="EMBL" id="CAF1030079.1"/>
    </source>
</evidence>
<dbReference type="Proteomes" id="UP000677228">
    <property type="component" value="Unassembled WGS sequence"/>
</dbReference>
<name>A0A815BWW2_9BILA</name>
<reference evidence="2" key="1">
    <citation type="submission" date="2021-02" db="EMBL/GenBank/DDBJ databases">
        <authorList>
            <person name="Nowell W R."/>
        </authorList>
    </citation>
    <scope>NUCLEOTIDE SEQUENCE</scope>
</reference>
<dbReference type="EMBL" id="CAJOBC010025488">
    <property type="protein sequence ID" value="CAF4067368.1"/>
    <property type="molecule type" value="Genomic_DNA"/>
</dbReference>
<dbReference type="Proteomes" id="UP000663829">
    <property type="component" value="Unassembled WGS sequence"/>
</dbReference>
<protein>
    <submittedName>
        <fullName evidence="2">Uncharacterized protein</fullName>
    </submittedName>
</protein>
<gene>
    <name evidence="2" type="ORF">GPM918_LOCUS27321</name>
    <name evidence="1" type="ORF">OVA965_LOCUS15942</name>
    <name evidence="4" type="ORF">SRO942_LOCUS27618</name>
    <name evidence="3" type="ORF">TMI583_LOCUS15951</name>
</gene>
<dbReference type="EMBL" id="CAJNOK010007286">
    <property type="protein sequence ID" value="CAF1030079.1"/>
    <property type="molecule type" value="Genomic_DNA"/>
</dbReference>
<evidence type="ECO:0000313" key="3">
    <source>
        <dbReference type="EMBL" id="CAF3798319.1"/>
    </source>
</evidence>
<accession>A0A815BWW2</accession>
<keyword evidence="5" id="KW-1185">Reference proteome</keyword>
<sequence>MGNDAVFLSPENIPFRFIPLPPASAPPAPSLKKRMAPEVPSETCAIRCRIVPVRPASENYIQQWNQLPVPTIIARSPPCTQKNAINLHFNPNPRRCNDIKACCIIS</sequence>
<dbReference type="AlphaFoldDB" id="A0A815BWW2"/>
<dbReference type="Proteomes" id="UP000681722">
    <property type="component" value="Unassembled WGS sequence"/>
</dbReference>
<evidence type="ECO:0000313" key="2">
    <source>
        <dbReference type="EMBL" id="CAF1275986.1"/>
    </source>
</evidence>
<evidence type="ECO:0000313" key="5">
    <source>
        <dbReference type="Proteomes" id="UP000663829"/>
    </source>
</evidence>
<dbReference type="EMBL" id="CAJOBA010007297">
    <property type="protein sequence ID" value="CAF3798319.1"/>
    <property type="molecule type" value="Genomic_DNA"/>
</dbReference>
<dbReference type="Proteomes" id="UP000682733">
    <property type="component" value="Unassembled WGS sequence"/>
</dbReference>
<comment type="caution">
    <text evidence="2">The sequence shown here is derived from an EMBL/GenBank/DDBJ whole genome shotgun (WGS) entry which is preliminary data.</text>
</comment>
<proteinExistence type="predicted"/>